<evidence type="ECO:0000256" key="1">
    <source>
        <dbReference type="SAM" id="MobiDB-lite"/>
    </source>
</evidence>
<proteinExistence type="predicted"/>
<accession>A0ABP3EWQ2</accession>
<name>A0ABP3EWQ2_9ACTN</name>
<comment type="caution">
    <text evidence="2">The sequence shown here is derived from an EMBL/GenBank/DDBJ whole genome shotgun (WGS) entry which is preliminary data.</text>
</comment>
<organism evidence="2 3">
    <name type="scientific">Cryptosporangium japonicum</name>
    <dbReference type="NCBI Taxonomy" id="80872"/>
    <lineage>
        <taxon>Bacteria</taxon>
        <taxon>Bacillati</taxon>
        <taxon>Actinomycetota</taxon>
        <taxon>Actinomycetes</taxon>
        <taxon>Cryptosporangiales</taxon>
        <taxon>Cryptosporangiaceae</taxon>
        <taxon>Cryptosporangium</taxon>
    </lineage>
</organism>
<evidence type="ECO:0000313" key="2">
    <source>
        <dbReference type="EMBL" id="GAA0277720.1"/>
    </source>
</evidence>
<keyword evidence="3" id="KW-1185">Reference proteome</keyword>
<dbReference type="Proteomes" id="UP001500967">
    <property type="component" value="Unassembled WGS sequence"/>
</dbReference>
<evidence type="ECO:0000313" key="3">
    <source>
        <dbReference type="Proteomes" id="UP001500967"/>
    </source>
</evidence>
<reference evidence="3" key="1">
    <citation type="journal article" date="2019" name="Int. J. Syst. Evol. Microbiol.">
        <title>The Global Catalogue of Microorganisms (GCM) 10K type strain sequencing project: providing services to taxonomists for standard genome sequencing and annotation.</title>
        <authorList>
            <consortium name="The Broad Institute Genomics Platform"/>
            <consortium name="The Broad Institute Genome Sequencing Center for Infectious Disease"/>
            <person name="Wu L."/>
            <person name="Ma J."/>
        </authorList>
    </citation>
    <scope>NUCLEOTIDE SEQUENCE [LARGE SCALE GENOMIC DNA]</scope>
    <source>
        <strain evidence="3">JCM 10425</strain>
    </source>
</reference>
<feature type="compositionally biased region" description="Basic and acidic residues" evidence="1">
    <location>
        <begin position="10"/>
        <end position="24"/>
    </location>
</feature>
<feature type="region of interest" description="Disordered" evidence="1">
    <location>
        <begin position="1"/>
        <end position="34"/>
    </location>
</feature>
<sequence>MGVTSAGGPDRVDGSRTGRGDGRDAAAGVPPITSTVLAPEGVVVIRNSSEAPGS</sequence>
<gene>
    <name evidence="2" type="ORF">GCM10009539_76880</name>
</gene>
<dbReference type="EMBL" id="BAAAGX010000036">
    <property type="protein sequence ID" value="GAA0277720.1"/>
    <property type="molecule type" value="Genomic_DNA"/>
</dbReference>
<protein>
    <submittedName>
        <fullName evidence="2">Uncharacterized protein</fullName>
    </submittedName>
</protein>